<proteinExistence type="predicted"/>
<feature type="signal peptide" evidence="2">
    <location>
        <begin position="1"/>
        <end position="19"/>
    </location>
</feature>
<feature type="chain" id="PRO_5043340113" evidence="2">
    <location>
        <begin position="20"/>
        <end position="429"/>
    </location>
</feature>
<reference evidence="3 4" key="1">
    <citation type="submission" date="2023-03" db="EMBL/GenBank/DDBJ databases">
        <title>High-quality genome of Scylla paramamosain provides insights in environmental adaptation.</title>
        <authorList>
            <person name="Zhang L."/>
        </authorList>
    </citation>
    <scope>NUCLEOTIDE SEQUENCE [LARGE SCALE GENOMIC DNA]</scope>
    <source>
        <strain evidence="3">LZ_2023a</strain>
        <tissue evidence="3">Muscle</tissue>
    </source>
</reference>
<dbReference type="Proteomes" id="UP001487740">
    <property type="component" value="Unassembled WGS sequence"/>
</dbReference>
<dbReference type="AlphaFoldDB" id="A0AAW0UHV2"/>
<organism evidence="3 4">
    <name type="scientific">Scylla paramamosain</name>
    <name type="common">Mud crab</name>
    <dbReference type="NCBI Taxonomy" id="85552"/>
    <lineage>
        <taxon>Eukaryota</taxon>
        <taxon>Metazoa</taxon>
        <taxon>Ecdysozoa</taxon>
        <taxon>Arthropoda</taxon>
        <taxon>Crustacea</taxon>
        <taxon>Multicrustacea</taxon>
        <taxon>Malacostraca</taxon>
        <taxon>Eumalacostraca</taxon>
        <taxon>Eucarida</taxon>
        <taxon>Decapoda</taxon>
        <taxon>Pleocyemata</taxon>
        <taxon>Brachyura</taxon>
        <taxon>Eubrachyura</taxon>
        <taxon>Portunoidea</taxon>
        <taxon>Portunidae</taxon>
        <taxon>Portuninae</taxon>
        <taxon>Scylla</taxon>
    </lineage>
</organism>
<accession>A0AAW0UHV2</accession>
<keyword evidence="2" id="KW-0732">Signal</keyword>
<evidence type="ECO:0000256" key="1">
    <source>
        <dbReference type="SAM" id="MobiDB-lite"/>
    </source>
</evidence>
<protein>
    <submittedName>
        <fullName evidence="3">Uncharacterized protein</fullName>
    </submittedName>
</protein>
<dbReference type="EMBL" id="JARAKH010000011">
    <property type="protein sequence ID" value="KAK8399704.1"/>
    <property type="molecule type" value="Genomic_DNA"/>
</dbReference>
<comment type="caution">
    <text evidence="3">The sequence shown here is derived from an EMBL/GenBank/DDBJ whole genome shotgun (WGS) entry which is preliminary data.</text>
</comment>
<name>A0AAW0UHV2_SCYPA</name>
<sequence>MVYLHLQLVLVALISLATARDRWVWSGQRSGRHLVRVFNPFFPPPFLRPALLPPLGSEEASLRQTRKPKVVEVPDAAEEVISVPSRPTARGVTQDTLVVQPLPLDISKLPLETSGSDGFQEVFAPHPAAALRSSEHHLALTLPGEDHLTTFQQDTATPSLQTKTGHVEALVATPDISQLPLQSPSFSSLFETSSFSDAGPAAPGDETPSPSRDAVVFPVKILEEGAAQRTVPPPSSTPVPTRIFLKGFSALEDTPYPRSDRLEEKRILKILEALQKESLASQNSRNIRIAIQNLQRLAEDLNTVNDEDRVVFPRLIASDSVGSESRHEALQVIEPPRFGSVRKDTKPFVFAFPVLHPQTSSPILDTHRPEAALAKRLDTEAGGPLTVVFKEPKAIREGRKVPPYAWLWPGETPAIAVSKAFHQPSSHAL</sequence>
<evidence type="ECO:0000256" key="2">
    <source>
        <dbReference type="SAM" id="SignalP"/>
    </source>
</evidence>
<evidence type="ECO:0000313" key="4">
    <source>
        <dbReference type="Proteomes" id="UP001487740"/>
    </source>
</evidence>
<feature type="region of interest" description="Disordered" evidence="1">
    <location>
        <begin position="190"/>
        <end position="211"/>
    </location>
</feature>
<evidence type="ECO:0000313" key="3">
    <source>
        <dbReference type="EMBL" id="KAK8399704.1"/>
    </source>
</evidence>
<keyword evidence="4" id="KW-1185">Reference proteome</keyword>
<gene>
    <name evidence="3" type="ORF">O3P69_003604</name>
</gene>